<organism evidence="3 4">
    <name type="scientific">Paraburkholderia humisilvae</name>
    <dbReference type="NCBI Taxonomy" id="627669"/>
    <lineage>
        <taxon>Bacteria</taxon>
        <taxon>Pseudomonadati</taxon>
        <taxon>Pseudomonadota</taxon>
        <taxon>Betaproteobacteria</taxon>
        <taxon>Burkholderiales</taxon>
        <taxon>Burkholderiaceae</taxon>
        <taxon>Paraburkholderia</taxon>
    </lineage>
</organism>
<evidence type="ECO:0000256" key="2">
    <source>
        <dbReference type="SAM" id="Phobius"/>
    </source>
</evidence>
<evidence type="ECO:0000313" key="4">
    <source>
        <dbReference type="Proteomes" id="UP000494363"/>
    </source>
</evidence>
<evidence type="ECO:0000256" key="1">
    <source>
        <dbReference type="SAM" id="MobiDB-lite"/>
    </source>
</evidence>
<accession>A0A6J5DLT3</accession>
<gene>
    <name evidence="3" type="ORF">LMG29542_02513</name>
</gene>
<proteinExistence type="predicted"/>
<feature type="region of interest" description="Disordered" evidence="1">
    <location>
        <begin position="489"/>
        <end position="508"/>
    </location>
</feature>
<keyword evidence="2" id="KW-1133">Transmembrane helix</keyword>
<name>A0A6J5DLT3_9BURK</name>
<dbReference type="Proteomes" id="UP000494363">
    <property type="component" value="Unassembled WGS sequence"/>
</dbReference>
<keyword evidence="2" id="KW-0812">Transmembrane</keyword>
<keyword evidence="4" id="KW-1185">Reference proteome</keyword>
<dbReference type="RefSeq" id="WP_175226779.1">
    <property type="nucleotide sequence ID" value="NZ_CADIKH010000010.1"/>
</dbReference>
<keyword evidence="2" id="KW-0472">Membrane</keyword>
<dbReference type="AlphaFoldDB" id="A0A6J5DLT3"/>
<sequence>MQRSARKGRGRPARSRGQALAPALLFLLIGGIGLYVAFGSFQMTGAKIKLQNTADAAAYSAAVLQARDYNFSAYTNRAMVANQVTAAQVVALKSWIDELDATYTGYTDTEDLIRTLAAHPALWSIPNQRGRIDIAPVRNTLDALLPSVEQGIGSITRALSTAQLHYHMALITAIPDTVDAVARQNQPDTHATAGFFTSTRNATQLVAWQSYTTIITPAGTLDRDRFADVVTDAQTLDGFVKQRASSRSVAPNYQQLDDQASPQCRPAGRITINVSHIGGTQLRTDKKGWQSIDASTAHIMTPCTGPIDAIAGHGGSTNGNTRGYMTNPPFVSWSDWKGYGGYYNFGDHTSPTPGLLIPDAMAEQFTLGPGPSLDANNGGLLPYQDIAGTPSADDAPRITIEVERDIGTLTPTRQLGGAARMQVDNGGARGVMRALASAQAYFVRPSGDPFGAGALLHASEWLREDGKVEYPSTFSPYWQVRLAPVSDGERTAARQAQMPVAAGTRGRP</sequence>
<feature type="transmembrane region" description="Helical" evidence="2">
    <location>
        <begin position="20"/>
        <end position="41"/>
    </location>
</feature>
<protein>
    <submittedName>
        <fullName evidence="3">Uncharacterized protein</fullName>
    </submittedName>
</protein>
<reference evidence="3 4" key="1">
    <citation type="submission" date="2020-04" db="EMBL/GenBank/DDBJ databases">
        <authorList>
            <person name="De Canck E."/>
        </authorList>
    </citation>
    <scope>NUCLEOTIDE SEQUENCE [LARGE SCALE GENOMIC DNA]</scope>
    <source>
        <strain evidence="3 4">LMG 29542</strain>
    </source>
</reference>
<evidence type="ECO:0000313" key="3">
    <source>
        <dbReference type="EMBL" id="CAB3755139.1"/>
    </source>
</evidence>
<dbReference type="EMBL" id="CADIKH010000010">
    <property type="protein sequence ID" value="CAB3755139.1"/>
    <property type="molecule type" value="Genomic_DNA"/>
</dbReference>